<evidence type="ECO:0000256" key="4">
    <source>
        <dbReference type="ARBA" id="ARBA00023125"/>
    </source>
</evidence>
<dbReference type="InterPro" id="IPR038441">
    <property type="entry name" value="THAP_Znf_sf"/>
</dbReference>
<name>A0ABD2MU64_9CUCU</name>
<sequence>MNANSGGTPGSPRRPTELILTQLSPASQALFENLMTQAEYVPTFSQSDILMLTNEVDNIKNQYSDDRELQEEADRLSQSIAFKYNNKDSNMVMCFAPDCKHYSERDRCRFFVFPSDEVERKRWIALLRREDKQPSRYSLVCSCHFIDKDRNNGPTLFEHNKTKRLSDLSSASEPKAKKSK</sequence>
<evidence type="ECO:0000313" key="8">
    <source>
        <dbReference type="EMBL" id="KAL3269690.1"/>
    </source>
</evidence>
<keyword evidence="1" id="KW-0479">Metal-binding</keyword>
<dbReference type="GO" id="GO:0008270">
    <property type="term" value="F:zinc ion binding"/>
    <property type="evidence" value="ECO:0007669"/>
    <property type="project" value="UniProtKB-KW"/>
</dbReference>
<dbReference type="EMBL" id="JABFTP020000021">
    <property type="protein sequence ID" value="KAL3269690.1"/>
    <property type="molecule type" value="Genomic_DNA"/>
</dbReference>
<evidence type="ECO:0000256" key="3">
    <source>
        <dbReference type="ARBA" id="ARBA00022833"/>
    </source>
</evidence>
<dbReference type="GO" id="GO:0003677">
    <property type="term" value="F:DNA binding"/>
    <property type="evidence" value="ECO:0007669"/>
    <property type="project" value="UniProtKB-UniRule"/>
</dbReference>
<dbReference type="SMART" id="SM00980">
    <property type="entry name" value="THAP"/>
    <property type="match status" value="1"/>
</dbReference>
<dbReference type="Gene3D" id="6.20.210.20">
    <property type="entry name" value="THAP domain"/>
    <property type="match status" value="1"/>
</dbReference>
<gene>
    <name evidence="8" type="ORF">HHI36_008750</name>
</gene>
<organism evidence="8 9">
    <name type="scientific">Cryptolaemus montrouzieri</name>
    <dbReference type="NCBI Taxonomy" id="559131"/>
    <lineage>
        <taxon>Eukaryota</taxon>
        <taxon>Metazoa</taxon>
        <taxon>Ecdysozoa</taxon>
        <taxon>Arthropoda</taxon>
        <taxon>Hexapoda</taxon>
        <taxon>Insecta</taxon>
        <taxon>Pterygota</taxon>
        <taxon>Neoptera</taxon>
        <taxon>Endopterygota</taxon>
        <taxon>Coleoptera</taxon>
        <taxon>Polyphaga</taxon>
        <taxon>Cucujiformia</taxon>
        <taxon>Coccinelloidea</taxon>
        <taxon>Coccinellidae</taxon>
        <taxon>Scymninae</taxon>
        <taxon>Scymnini</taxon>
        <taxon>Cryptolaemus</taxon>
    </lineage>
</organism>
<dbReference type="Pfam" id="PF05485">
    <property type="entry name" value="THAP"/>
    <property type="match status" value="1"/>
</dbReference>
<evidence type="ECO:0000256" key="6">
    <source>
        <dbReference type="SAM" id="MobiDB-lite"/>
    </source>
</evidence>
<dbReference type="SUPFAM" id="SSF57716">
    <property type="entry name" value="Glucocorticoid receptor-like (DNA-binding domain)"/>
    <property type="match status" value="1"/>
</dbReference>
<evidence type="ECO:0000256" key="2">
    <source>
        <dbReference type="ARBA" id="ARBA00022771"/>
    </source>
</evidence>
<evidence type="ECO:0000256" key="1">
    <source>
        <dbReference type="ARBA" id="ARBA00022723"/>
    </source>
</evidence>
<proteinExistence type="predicted"/>
<keyword evidence="3" id="KW-0862">Zinc</keyword>
<evidence type="ECO:0000259" key="7">
    <source>
        <dbReference type="PROSITE" id="PS50950"/>
    </source>
</evidence>
<evidence type="ECO:0000313" key="9">
    <source>
        <dbReference type="Proteomes" id="UP001516400"/>
    </source>
</evidence>
<dbReference type="AlphaFoldDB" id="A0ABD2MU64"/>
<feature type="domain" description="THAP-type" evidence="7">
    <location>
        <begin position="91"/>
        <end position="177"/>
    </location>
</feature>
<keyword evidence="9" id="KW-1185">Reference proteome</keyword>
<accession>A0ABD2MU64</accession>
<comment type="caution">
    <text evidence="8">The sequence shown here is derived from an EMBL/GenBank/DDBJ whole genome shotgun (WGS) entry which is preliminary data.</text>
</comment>
<feature type="region of interest" description="Disordered" evidence="6">
    <location>
        <begin position="156"/>
        <end position="180"/>
    </location>
</feature>
<dbReference type="Proteomes" id="UP001516400">
    <property type="component" value="Unassembled WGS sequence"/>
</dbReference>
<keyword evidence="4 5" id="KW-0238">DNA-binding</keyword>
<keyword evidence="2 5" id="KW-0863">Zinc-finger</keyword>
<dbReference type="InterPro" id="IPR006612">
    <property type="entry name" value="THAP_Znf"/>
</dbReference>
<protein>
    <recommendedName>
        <fullName evidence="7">THAP-type domain-containing protein</fullName>
    </recommendedName>
</protein>
<evidence type="ECO:0000256" key="5">
    <source>
        <dbReference type="PROSITE-ProRule" id="PRU00309"/>
    </source>
</evidence>
<reference evidence="8 9" key="1">
    <citation type="journal article" date="2021" name="BMC Biol.">
        <title>Horizontally acquired antibacterial genes associated with adaptive radiation of ladybird beetles.</title>
        <authorList>
            <person name="Li H.S."/>
            <person name="Tang X.F."/>
            <person name="Huang Y.H."/>
            <person name="Xu Z.Y."/>
            <person name="Chen M.L."/>
            <person name="Du X.Y."/>
            <person name="Qiu B.Y."/>
            <person name="Chen P.T."/>
            <person name="Zhang W."/>
            <person name="Slipinski A."/>
            <person name="Escalona H.E."/>
            <person name="Waterhouse R.M."/>
            <person name="Zwick A."/>
            <person name="Pang H."/>
        </authorList>
    </citation>
    <scope>NUCLEOTIDE SEQUENCE [LARGE SCALE GENOMIC DNA]</scope>
    <source>
        <strain evidence="8">SYSU2018</strain>
    </source>
</reference>
<dbReference type="PROSITE" id="PS50950">
    <property type="entry name" value="ZF_THAP"/>
    <property type="match status" value="1"/>
</dbReference>